<dbReference type="GO" id="GO:0005524">
    <property type="term" value="F:ATP binding"/>
    <property type="evidence" value="ECO:0007669"/>
    <property type="project" value="UniProtKB-KW"/>
</dbReference>
<dbReference type="PANTHER" id="PTHR23407:SF1">
    <property type="entry name" value="5-FORMYLTETRAHYDROFOLATE CYCLO-LIGASE"/>
    <property type="match status" value="1"/>
</dbReference>
<comment type="caution">
    <text evidence="6">The sequence shown here is derived from an EMBL/GenBank/DDBJ whole genome shotgun (WGS) entry which is preliminary data.</text>
</comment>
<reference evidence="6 7" key="1">
    <citation type="journal article" date="2015" name="Genome Announc.">
        <title>Expanding the biotechnology potential of lactobacilli through comparative genomics of 213 strains and associated genera.</title>
        <authorList>
            <person name="Sun Z."/>
            <person name="Harris H.M."/>
            <person name="McCann A."/>
            <person name="Guo C."/>
            <person name="Argimon S."/>
            <person name="Zhang W."/>
            <person name="Yang X."/>
            <person name="Jeffery I.B."/>
            <person name="Cooney J.C."/>
            <person name="Kagawa T.F."/>
            <person name="Liu W."/>
            <person name="Song Y."/>
            <person name="Salvetti E."/>
            <person name="Wrobel A."/>
            <person name="Rasinkangas P."/>
            <person name="Parkhill J."/>
            <person name="Rea M.C."/>
            <person name="O'Sullivan O."/>
            <person name="Ritari J."/>
            <person name="Douillard F.P."/>
            <person name="Paul Ross R."/>
            <person name="Yang R."/>
            <person name="Briner A.E."/>
            <person name="Felis G.E."/>
            <person name="de Vos W.M."/>
            <person name="Barrangou R."/>
            <person name="Klaenhammer T.R."/>
            <person name="Caufield P.W."/>
            <person name="Cui Y."/>
            <person name="Zhang H."/>
            <person name="O'Toole P.W."/>
        </authorList>
    </citation>
    <scope>NUCLEOTIDE SEQUENCE [LARGE SCALE GENOMIC DNA]</scope>
    <source>
        <strain evidence="6 7">DSM 20509</strain>
    </source>
</reference>
<keyword evidence="7" id="KW-1185">Reference proteome</keyword>
<organism evidence="6 7">
    <name type="scientific">Ligilactobacillus agilis DSM 20509</name>
    <dbReference type="NCBI Taxonomy" id="1423718"/>
    <lineage>
        <taxon>Bacteria</taxon>
        <taxon>Bacillati</taxon>
        <taxon>Bacillota</taxon>
        <taxon>Bacilli</taxon>
        <taxon>Lactobacillales</taxon>
        <taxon>Lactobacillaceae</taxon>
        <taxon>Ligilactobacillus</taxon>
    </lineage>
</organism>
<keyword evidence="5" id="KW-0479">Metal-binding</keyword>
<comment type="similarity">
    <text evidence="1 5">Belongs to the 5-formyltetrahydrofolate cyclo-ligase family.</text>
</comment>
<dbReference type="Proteomes" id="UP000051008">
    <property type="component" value="Unassembled WGS sequence"/>
</dbReference>
<evidence type="ECO:0000256" key="2">
    <source>
        <dbReference type="ARBA" id="ARBA00022741"/>
    </source>
</evidence>
<dbReference type="GO" id="GO:0009396">
    <property type="term" value="P:folic acid-containing compound biosynthetic process"/>
    <property type="evidence" value="ECO:0007669"/>
    <property type="project" value="TreeGrafter"/>
</dbReference>
<dbReference type="EC" id="6.3.3.2" evidence="5"/>
<proteinExistence type="inferred from homology"/>
<dbReference type="PIRSF" id="PIRSF006806">
    <property type="entry name" value="FTHF_cligase"/>
    <property type="match status" value="1"/>
</dbReference>
<dbReference type="Pfam" id="PF01812">
    <property type="entry name" value="5-FTHF_cyc-lig"/>
    <property type="match status" value="1"/>
</dbReference>
<feature type="binding site" evidence="4">
    <location>
        <begin position="7"/>
        <end position="11"/>
    </location>
    <ligand>
        <name>ATP</name>
        <dbReference type="ChEBI" id="CHEBI:30616"/>
    </ligand>
</feature>
<dbReference type="InterPro" id="IPR037171">
    <property type="entry name" value="NagB/RpiA_transferase-like"/>
</dbReference>
<name>A0A0R2AD01_9LACO</name>
<evidence type="ECO:0000256" key="3">
    <source>
        <dbReference type="ARBA" id="ARBA00022840"/>
    </source>
</evidence>
<keyword evidence="6" id="KW-0436">Ligase</keyword>
<dbReference type="Gene3D" id="3.40.50.10420">
    <property type="entry name" value="NagB/RpiA/CoA transferase-like"/>
    <property type="match status" value="1"/>
</dbReference>
<comment type="cofactor">
    <cofactor evidence="5">
        <name>Mg(2+)</name>
        <dbReference type="ChEBI" id="CHEBI:18420"/>
    </cofactor>
</comment>
<dbReference type="PATRIC" id="fig|1423718.3.peg.372"/>
<feature type="binding site" evidence="4">
    <location>
        <position position="59"/>
    </location>
    <ligand>
        <name>substrate</name>
    </ligand>
</feature>
<evidence type="ECO:0000256" key="1">
    <source>
        <dbReference type="ARBA" id="ARBA00010638"/>
    </source>
</evidence>
<dbReference type="PANTHER" id="PTHR23407">
    <property type="entry name" value="ATPASE INHIBITOR/5-FORMYLTETRAHYDROFOLATE CYCLO-LIGASE"/>
    <property type="match status" value="1"/>
</dbReference>
<evidence type="ECO:0000313" key="7">
    <source>
        <dbReference type="Proteomes" id="UP000051008"/>
    </source>
</evidence>
<keyword evidence="5" id="KW-0460">Magnesium</keyword>
<dbReference type="AlphaFoldDB" id="A0A0R2AD01"/>
<dbReference type="InterPro" id="IPR024185">
    <property type="entry name" value="FTHF_cligase-like_sf"/>
</dbReference>
<sequence length="192" mass="22163">MFGMQTKVEFRKEQRQRLIDQADTWQKEREELALYLKLFATKKWQEAKVVALTLSQPEELDTKPMIMAAFQAGKRVCVPKTLPKRQMVFVELTPEIQITRSKFGVLEPTANYHQLAKDQIDLIVVPGLAYTPTGDRLSFGGGFFDRYLADYSGQTIALANKSRYFTQVQWEVEPTDIQVQEVINLEENKRAN</sequence>
<gene>
    <name evidence="6" type="ORF">FC14_GL000354</name>
</gene>
<keyword evidence="2 4" id="KW-0547">Nucleotide-binding</keyword>
<keyword evidence="3 4" id="KW-0067">ATP-binding</keyword>
<dbReference type="GO" id="GO:0046872">
    <property type="term" value="F:metal ion binding"/>
    <property type="evidence" value="ECO:0007669"/>
    <property type="project" value="UniProtKB-KW"/>
</dbReference>
<dbReference type="InterPro" id="IPR002698">
    <property type="entry name" value="FTHF_cligase"/>
</dbReference>
<protein>
    <recommendedName>
        <fullName evidence="5">5-formyltetrahydrofolate cyclo-ligase</fullName>
        <ecNumber evidence="5">6.3.3.2</ecNumber>
    </recommendedName>
</protein>
<accession>A0A0R2AD01</accession>
<feature type="binding site" evidence="4">
    <location>
        <position position="54"/>
    </location>
    <ligand>
        <name>substrate</name>
    </ligand>
</feature>
<evidence type="ECO:0000256" key="4">
    <source>
        <dbReference type="PIRSR" id="PIRSR006806-1"/>
    </source>
</evidence>
<evidence type="ECO:0000256" key="5">
    <source>
        <dbReference type="RuleBase" id="RU361279"/>
    </source>
</evidence>
<dbReference type="EMBL" id="AYYP01000060">
    <property type="protein sequence ID" value="KRM63572.1"/>
    <property type="molecule type" value="Genomic_DNA"/>
</dbReference>
<dbReference type="NCBIfam" id="TIGR02727">
    <property type="entry name" value="MTHFS_bact"/>
    <property type="match status" value="1"/>
</dbReference>
<dbReference type="SUPFAM" id="SSF100950">
    <property type="entry name" value="NagB/RpiA/CoA transferase-like"/>
    <property type="match status" value="1"/>
</dbReference>
<dbReference type="GO" id="GO:0035999">
    <property type="term" value="P:tetrahydrofolate interconversion"/>
    <property type="evidence" value="ECO:0007669"/>
    <property type="project" value="TreeGrafter"/>
</dbReference>
<comment type="catalytic activity">
    <reaction evidence="5">
        <text>(6S)-5-formyl-5,6,7,8-tetrahydrofolate + ATP = (6R)-5,10-methenyltetrahydrofolate + ADP + phosphate</text>
        <dbReference type="Rhea" id="RHEA:10488"/>
        <dbReference type="ChEBI" id="CHEBI:30616"/>
        <dbReference type="ChEBI" id="CHEBI:43474"/>
        <dbReference type="ChEBI" id="CHEBI:57455"/>
        <dbReference type="ChEBI" id="CHEBI:57457"/>
        <dbReference type="ChEBI" id="CHEBI:456216"/>
        <dbReference type="EC" id="6.3.3.2"/>
    </reaction>
</comment>
<dbReference type="GO" id="GO:0030272">
    <property type="term" value="F:5-formyltetrahydrofolate cyclo-ligase activity"/>
    <property type="evidence" value="ECO:0007669"/>
    <property type="project" value="UniProtKB-EC"/>
</dbReference>
<evidence type="ECO:0000313" key="6">
    <source>
        <dbReference type="EMBL" id="KRM63572.1"/>
    </source>
</evidence>